<gene>
    <name evidence="2" type="ORF">Sradi_0293200</name>
</gene>
<evidence type="ECO:0000313" key="2">
    <source>
        <dbReference type="EMBL" id="KAL0435853.1"/>
    </source>
</evidence>
<protein>
    <submittedName>
        <fullName evidence="2">Uncharacterized protein</fullName>
    </submittedName>
</protein>
<name>A0AAW2W2N8_SESRA</name>
<proteinExistence type="predicted"/>
<reference evidence="2" key="2">
    <citation type="journal article" date="2024" name="Plant">
        <title>Genomic evolution and insights into agronomic trait innovations of Sesamum species.</title>
        <authorList>
            <person name="Miao H."/>
            <person name="Wang L."/>
            <person name="Qu L."/>
            <person name="Liu H."/>
            <person name="Sun Y."/>
            <person name="Le M."/>
            <person name="Wang Q."/>
            <person name="Wei S."/>
            <person name="Zheng Y."/>
            <person name="Lin W."/>
            <person name="Duan Y."/>
            <person name="Cao H."/>
            <person name="Xiong S."/>
            <person name="Wang X."/>
            <person name="Wei L."/>
            <person name="Li C."/>
            <person name="Ma Q."/>
            <person name="Ju M."/>
            <person name="Zhao R."/>
            <person name="Li G."/>
            <person name="Mu C."/>
            <person name="Tian Q."/>
            <person name="Mei H."/>
            <person name="Zhang T."/>
            <person name="Gao T."/>
            <person name="Zhang H."/>
        </authorList>
    </citation>
    <scope>NUCLEOTIDE SEQUENCE</scope>
    <source>
        <strain evidence="2">G02</strain>
    </source>
</reference>
<dbReference type="EMBL" id="JACGWJ010000002">
    <property type="protein sequence ID" value="KAL0435853.1"/>
    <property type="molecule type" value="Genomic_DNA"/>
</dbReference>
<feature type="region of interest" description="Disordered" evidence="1">
    <location>
        <begin position="203"/>
        <end position="225"/>
    </location>
</feature>
<organism evidence="2">
    <name type="scientific">Sesamum radiatum</name>
    <name type="common">Black benniseed</name>
    <dbReference type="NCBI Taxonomy" id="300843"/>
    <lineage>
        <taxon>Eukaryota</taxon>
        <taxon>Viridiplantae</taxon>
        <taxon>Streptophyta</taxon>
        <taxon>Embryophyta</taxon>
        <taxon>Tracheophyta</taxon>
        <taxon>Spermatophyta</taxon>
        <taxon>Magnoliopsida</taxon>
        <taxon>eudicotyledons</taxon>
        <taxon>Gunneridae</taxon>
        <taxon>Pentapetalae</taxon>
        <taxon>asterids</taxon>
        <taxon>lamiids</taxon>
        <taxon>Lamiales</taxon>
        <taxon>Pedaliaceae</taxon>
        <taxon>Sesamum</taxon>
    </lineage>
</organism>
<reference evidence="2" key="1">
    <citation type="submission" date="2020-06" db="EMBL/GenBank/DDBJ databases">
        <authorList>
            <person name="Li T."/>
            <person name="Hu X."/>
            <person name="Zhang T."/>
            <person name="Song X."/>
            <person name="Zhang H."/>
            <person name="Dai N."/>
            <person name="Sheng W."/>
            <person name="Hou X."/>
            <person name="Wei L."/>
        </authorList>
    </citation>
    <scope>NUCLEOTIDE SEQUENCE</scope>
    <source>
        <strain evidence="2">G02</strain>
        <tissue evidence="2">Leaf</tissue>
    </source>
</reference>
<comment type="caution">
    <text evidence="2">The sequence shown here is derived from an EMBL/GenBank/DDBJ whole genome shotgun (WGS) entry which is preliminary data.</text>
</comment>
<evidence type="ECO:0000256" key="1">
    <source>
        <dbReference type="SAM" id="MobiDB-lite"/>
    </source>
</evidence>
<feature type="region of interest" description="Disordered" evidence="1">
    <location>
        <begin position="31"/>
        <end position="64"/>
    </location>
</feature>
<feature type="compositionally biased region" description="Low complexity" evidence="1">
    <location>
        <begin position="41"/>
        <end position="64"/>
    </location>
</feature>
<sequence length="225" mass="23518">MGLSDFTNPLKSLPQELLPIPFKPMNMFSTSSGTLFASPRSGPSSSSGLQLSSNSSPSGYNYQQDNKILGQLTGPTHMSATALLQKAAQMGATSSNSMNSPMMQKSFVTSMAGPDQIPGPGPGPRPILNVFDAQSEQPSGFNGGFATQLLQKSPVQEMAQLFESGGAGGSAVSDMVMYGGMLMGGDGSSAAGFLKNVMEVQGESDQNCGLGQERTTTSWQELRQE</sequence>
<accession>A0AAW2W2N8</accession>
<dbReference type="AlphaFoldDB" id="A0AAW2W2N8"/>